<proteinExistence type="predicted"/>
<reference evidence="2" key="1">
    <citation type="submission" date="2015-01" db="EMBL/GenBank/DDBJ databases">
        <authorList>
            <person name="Aksoy S."/>
            <person name="Warren W."/>
            <person name="Wilson R.K."/>
        </authorList>
    </citation>
    <scope>NUCLEOTIDE SEQUENCE [LARGE SCALE GENOMIC DNA]</scope>
    <source>
        <strain evidence="2">IAEA</strain>
    </source>
</reference>
<dbReference type="EMBL" id="JXJN01011886">
    <property type="status" value="NOT_ANNOTATED_CDS"/>
    <property type="molecule type" value="Genomic_DNA"/>
</dbReference>
<evidence type="ECO:0000313" key="1">
    <source>
        <dbReference type="EnsemblMetazoa" id="GPPI025467-PA"/>
    </source>
</evidence>
<dbReference type="Proteomes" id="UP000092460">
    <property type="component" value="Unassembled WGS sequence"/>
</dbReference>
<accession>A0A1B0BC79</accession>
<protein>
    <submittedName>
        <fullName evidence="1">Uncharacterized protein</fullName>
    </submittedName>
</protein>
<dbReference type="AlphaFoldDB" id="A0A1B0BC79"/>
<name>A0A1B0BC79_9MUSC</name>
<sequence>MVSAATLQLISSLSIRILNSKKKLTSFYADDILFNKYADGRESSQALGRKGFISRRRSQRNVLVTLSQAVFHFEE</sequence>
<evidence type="ECO:0000313" key="2">
    <source>
        <dbReference type="Proteomes" id="UP000092460"/>
    </source>
</evidence>
<dbReference type="EnsemblMetazoa" id="GPPI025467-RA">
    <property type="protein sequence ID" value="GPPI025467-PA"/>
    <property type="gene ID" value="GPPI025467"/>
</dbReference>
<dbReference type="VEuPathDB" id="VectorBase:GPPI025467"/>
<reference evidence="1" key="2">
    <citation type="submission" date="2020-05" db="UniProtKB">
        <authorList>
            <consortium name="EnsemblMetazoa"/>
        </authorList>
    </citation>
    <scope>IDENTIFICATION</scope>
    <source>
        <strain evidence="1">IAEA</strain>
    </source>
</reference>
<keyword evidence="2" id="KW-1185">Reference proteome</keyword>
<organism evidence="1 2">
    <name type="scientific">Glossina palpalis gambiensis</name>
    <dbReference type="NCBI Taxonomy" id="67801"/>
    <lineage>
        <taxon>Eukaryota</taxon>
        <taxon>Metazoa</taxon>
        <taxon>Ecdysozoa</taxon>
        <taxon>Arthropoda</taxon>
        <taxon>Hexapoda</taxon>
        <taxon>Insecta</taxon>
        <taxon>Pterygota</taxon>
        <taxon>Neoptera</taxon>
        <taxon>Endopterygota</taxon>
        <taxon>Diptera</taxon>
        <taxon>Brachycera</taxon>
        <taxon>Muscomorpha</taxon>
        <taxon>Hippoboscoidea</taxon>
        <taxon>Glossinidae</taxon>
        <taxon>Glossina</taxon>
    </lineage>
</organism>